<gene>
    <name evidence="2" type="ORF">J9253_02175</name>
</gene>
<name>A0ABX7WU68_9GAMM</name>
<evidence type="ECO:0000256" key="1">
    <source>
        <dbReference type="SAM" id="Phobius"/>
    </source>
</evidence>
<dbReference type="PROSITE" id="PS00409">
    <property type="entry name" value="PROKAR_NTER_METHYL"/>
    <property type="match status" value="1"/>
</dbReference>
<evidence type="ECO:0000313" key="2">
    <source>
        <dbReference type="EMBL" id="QTR46782.1"/>
    </source>
</evidence>
<dbReference type="NCBIfam" id="TIGR02532">
    <property type="entry name" value="IV_pilin_GFxxxE"/>
    <property type="match status" value="1"/>
</dbReference>
<keyword evidence="1" id="KW-1133">Transmembrane helix</keyword>
<dbReference type="Pfam" id="PF16074">
    <property type="entry name" value="PilW"/>
    <property type="match status" value="1"/>
</dbReference>
<proteinExistence type="predicted"/>
<evidence type="ECO:0000313" key="3">
    <source>
        <dbReference type="Proteomes" id="UP000672039"/>
    </source>
</evidence>
<organism evidence="2 3">
    <name type="scientific">Thiothrix litoralis</name>
    <dbReference type="NCBI Taxonomy" id="2891210"/>
    <lineage>
        <taxon>Bacteria</taxon>
        <taxon>Pseudomonadati</taxon>
        <taxon>Pseudomonadota</taxon>
        <taxon>Gammaproteobacteria</taxon>
        <taxon>Thiotrichales</taxon>
        <taxon>Thiotrichaceae</taxon>
        <taxon>Thiothrix</taxon>
    </lineage>
</organism>
<keyword evidence="1" id="KW-0472">Membrane</keyword>
<dbReference type="Pfam" id="PF07963">
    <property type="entry name" value="N_methyl"/>
    <property type="match status" value="1"/>
</dbReference>
<feature type="transmembrane region" description="Helical" evidence="1">
    <location>
        <begin position="12"/>
        <end position="34"/>
    </location>
</feature>
<dbReference type="EMBL" id="CP072801">
    <property type="protein sequence ID" value="QTR46782.1"/>
    <property type="molecule type" value="Genomic_DNA"/>
</dbReference>
<dbReference type="InterPro" id="IPR032092">
    <property type="entry name" value="PilW"/>
</dbReference>
<keyword evidence="1" id="KW-0812">Transmembrane</keyword>
<keyword evidence="3" id="KW-1185">Reference proteome</keyword>
<reference evidence="2 3" key="1">
    <citation type="submission" date="2021-04" db="EMBL/GenBank/DDBJ databases">
        <title>Genomics, taxonomy and metabolism of representatives of sulfur bacteria of the genus Thiothrix: Thiothrix fructosivorans QT, Thiothrix unzii A1T and three new species, Thiothrix subterranea sp. nov., Thiothrix litoralis sp. nov. and 'Candidatus Thiothrix anitrata' sp. nov.</title>
        <authorList>
            <person name="Ravin N.V."/>
            <person name="Smolyakov D."/>
            <person name="Rudenko T.S."/>
            <person name="Mardanov A.V."/>
            <person name="Beletsky A.V."/>
            <person name="Markov N.D."/>
            <person name="Fomenkov A.I."/>
            <person name="Roberts R.J."/>
            <person name="Karnachuk O.V."/>
            <person name="Novikov A."/>
            <person name="Grabovich M.Y."/>
        </authorList>
    </citation>
    <scope>NUCLEOTIDE SEQUENCE [LARGE SCALE GENOMIC DNA]</scope>
    <source>
        <strain evidence="2 3">AS</strain>
    </source>
</reference>
<protein>
    <submittedName>
        <fullName evidence="2">PilW family protein</fullName>
    </submittedName>
</protein>
<dbReference type="InterPro" id="IPR012902">
    <property type="entry name" value="N_methyl_site"/>
</dbReference>
<dbReference type="RefSeq" id="WP_210223105.1">
    <property type="nucleotide sequence ID" value="NZ_CP072801.1"/>
</dbReference>
<dbReference type="Proteomes" id="UP000672039">
    <property type="component" value="Chromosome"/>
</dbReference>
<sequence>MKKANRQKGLSLIELMIAMVVSLVLMAGIGTVYMSSKRNYQARDQLSLMDENARVALNALTKHLEHTGYAATAAGVFPLPTPFVLTTPVAGTCSDGGSNINTASTLNVTADDASTTPAQQTGRDTVGIAYVGDDALFIDCGNTEGNSITLSDTRAQRLKSLCKHGAAANVEGSLIYNTFSIGYATTPEKDSLGVSIPNLYCSGSVSANKQSVAQGVDAMQFMYGVDADGNDSVDQYLTATQVTTANAWDRVISIKVALLMRSIEPVLPVKESKTYRLLDKDVVRDDRYQHVVYNTVIQLRNRVDG</sequence>
<accession>A0ABX7WU68</accession>